<dbReference type="AlphaFoldDB" id="A0A918TW40"/>
<evidence type="ECO:0000313" key="3">
    <source>
        <dbReference type="Proteomes" id="UP000638981"/>
    </source>
</evidence>
<dbReference type="EMBL" id="BMYJ01000011">
    <property type="protein sequence ID" value="GHC64661.1"/>
    <property type="molecule type" value="Genomic_DNA"/>
</dbReference>
<reference evidence="2" key="2">
    <citation type="submission" date="2020-09" db="EMBL/GenBank/DDBJ databases">
        <authorList>
            <person name="Sun Q."/>
            <person name="Kim S."/>
        </authorList>
    </citation>
    <scope>NUCLEOTIDE SEQUENCE</scope>
    <source>
        <strain evidence="2">KCTC 23310</strain>
    </source>
</reference>
<reference evidence="2" key="1">
    <citation type="journal article" date="2014" name="Int. J. Syst. Evol. Microbiol.">
        <title>Complete genome sequence of Corynebacterium casei LMG S-19264T (=DSM 44701T), isolated from a smear-ripened cheese.</title>
        <authorList>
            <consortium name="US DOE Joint Genome Institute (JGI-PGF)"/>
            <person name="Walter F."/>
            <person name="Albersmeier A."/>
            <person name="Kalinowski J."/>
            <person name="Ruckert C."/>
        </authorList>
    </citation>
    <scope>NUCLEOTIDE SEQUENCE</scope>
    <source>
        <strain evidence="2">KCTC 23310</strain>
    </source>
</reference>
<accession>A0A918TW40</accession>
<protein>
    <submittedName>
        <fullName evidence="2">Uncharacterized protein</fullName>
    </submittedName>
</protein>
<evidence type="ECO:0000313" key="2">
    <source>
        <dbReference type="EMBL" id="GHC64661.1"/>
    </source>
</evidence>
<keyword evidence="3" id="KW-1185">Reference proteome</keyword>
<dbReference type="Proteomes" id="UP000638981">
    <property type="component" value="Unassembled WGS sequence"/>
</dbReference>
<organism evidence="2 3">
    <name type="scientific">Neogemmobacter tilapiae</name>
    <dbReference type="NCBI Taxonomy" id="875041"/>
    <lineage>
        <taxon>Bacteria</taxon>
        <taxon>Pseudomonadati</taxon>
        <taxon>Pseudomonadota</taxon>
        <taxon>Alphaproteobacteria</taxon>
        <taxon>Rhodobacterales</taxon>
        <taxon>Paracoccaceae</taxon>
        <taxon>Neogemmobacter</taxon>
    </lineage>
</organism>
<gene>
    <name evidence="2" type="ORF">GCM10007315_31420</name>
</gene>
<sequence>MGGSFILRLDRGAAPMRDQSGMAGQIVQMPALQSLKHRRATQVLDKGKLSGIQKHGQGPGGIAGESGETCKAKKRTGVACLTLNQRLFLCPWTQKPNTQMKMPLPNLHPAAEGNQPQDLSVGTNIARAGSLGNRGPGKLRKRSGEISGAGGASCLSGDCTLSG</sequence>
<proteinExistence type="predicted"/>
<comment type="caution">
    <text evidence="2">The sequence shown here is derived from an EMBL/GenBank/DDBJ whole genome shotgun (WGS) entry which is preliminary data.</text>
</comment>
<name>A0A918TW40_9RHOB</name>
<evidence type="ECO:0000256" key="1">
    <source>
        <dbReference type="SAM" id="MobiDB-lite"/>
    </source>
</evidence>
<feature type="region of interest" description="Disordered" evidence="1">
    <location>
        <begin position="126"/>
        <end position="150"/>
    </location>
</feature>